<evidence type="ECO:0000313" key="3">
    <source>
        <dbReference type="EMBL" id="KAF7569883.1"/>
    </source>
</evidence>
<feature type="chain" id="PRO_5042700880" evidence="2">
    <location>
        <begin position="20"/>
        <end position="222"/>
    </location>
</feature>
<accession>A0A2W1DSJ3</accession>
<evidence type="ECO:0000256" key="1">
    <source>
        <dbReference type="SAM" id="MobiDB-lite"/>
    </source>
</evidence>
<proteinExistence type="predicted"/>
<protein>
    <submittedName>
        <fullName evidence="3">Herpes-BLLF1 multi-domain protein</fullName>
    </submittedName>
</protein>
<reference evidence="6" key="4">
    <citation type="journal article" date="2022" name="Microb. Genom.">
        <title>A global pangenome for the wheat fungal pathogen Pyrenophora tritici-repentis and prediction of effector protein structural homology.</title>
        <authorList>
            <person name="Moolhuijzen P.M."/>
            <person name="See P.T."/>
            <person name="Shi G."/>
            <person name="Powell H.R."/>
            <person name="Cockram J."/>
            <person name="Jorgensen L.N."/>
            <person name="Benslimane H."/>
            <person name="Strelkov S.E."/>
            <person name="Turner J."/>
            <person name="Liu Z."/>
            <person name="Moffat C.S."/>
        </authorList>
    </citation>
    <scope>NUCLEOTIDE SEQUENCE [LARGE SCALE GENOMIC DNA]</scope>
</reference>
<dbReference type="EMBL" id="NRDI02000021">
    <property type="protein sequence ID" value="KAI1509229.1"/>
    <property type="molecule type" value="Genomic_DNA"/>
</dbReference>
<reference evidence="4" key="2">
    <citation type="submission" date="2021-05" db="EMBL/GenBank/DDBJ databases">
        <authorList>
            <person name="Moolhuijzen P.M."/>
            <person name="Moffat C.S."/>
        </authorList>
    </citation>
    <scope>NUCLEOTIDE SEQUENCE</scope>
    <source>
        <strain evidence="4">86-124</strain>
    </source>
</reference>
<sequence>MTFFKYLVASTALFNVALSSTYYSAAPPCVTSVETVTHTSIELTSNSFCKTVTTVVTPTVTVTLQSPGGTEGASTAVSSAADTTDVAPTTSIGSVSSTSTSDSGNMTIYPIGPPTPVEPSVPMTSKIQVSMIVPTSHFHIITANGTANSTGFPSTIVSPTMSVPYPLNSTTAAPATSTGVASASESASASYTVPPEFTAAAGAVNMATAALFGGALMAVFGI</sequence>
<evidence type="ECO:0000256" key="2">
    <source>
        <dbReference type="SAM" id="SignalP"/>
    </source>
</evidence>
<keyword evidence="2" id="KW-0732">Signal</keyword>
<reference evidence="4" key="3">
    <citation type="journal article" date="2022" name="bioRxiv">
        <title>A global pangenome for the wheat fungal pathogen Pyrenophora tritici-repentis and prediction of effector protein structural homology.</title>
        <authorList>
            <person name="Moolhuijzen P."/>
            <person name="See P.T."/>
            <person name="Shi G."/>
            <person name="Powell H.R."/>
            <person name="Cockram J."/>
            <person name="Jorgensen L.N."/>
            <person name="Benslimane H."/>
            <person name="Strelkov S.E."/>
            <person name="Turner J."/>
            <person name="Liu Z."/>
            <person name="Moffat C.S."/>
        </authorList>
    </citation>
    <scope>NUCLEOTIDE SEQUENCE</scope>
    <source>
        <strain evidence="4">86-124</strain>
    </source>
</reference>
<dbReference type="Proteomes" id="UP000245464">
    <property type="component" value="Chromosome 6"/>
</dbReference>
<organism evidence="3 5">
    <name type="scientific">Pyrenophora tritici-repentis</name>
    <dbReference type="NCBI Taxonomy" id="45151"/>
    <lineage>
        <taxon>Eukaryota</taxon>
        <taxon>Fungi</taxon>
        <taxon>Dikarya</taxon>
        <taxon>Ascomycota</taxon>
        <taxon>Pezizomycotina</taxon>
        <taxon>Dothideomycetes</taxon>
        <taxon>Pleosporomycetidae</taxon>
        <taxon>Pleosporales</taxon>
        <taxon>Pleosporineae</taxon>
        <taxon>Pleosporaceae</taxon>
        <taxon>Pyrenophora</taxon>
    </lineage>
</organism>
<name>A0A2W1DSJ3_9PLEO</name>
<evidence type="ECO:0000313" key="6">
    <source>
        <dbReference type="Proteomes" id="UP000249757"/>
    </source>
</evidence>
<dbReference type="Proteomes" id="UP000249757">
    <property type="component" value="Unassembled WGS sequence"/>
</dbReference>
<comment type="caution">
    <text evidence="3">The sequence shown here is derived from an EMBL/GenBank/DDBJ whole genome shotgun (WGS) entry which is preliminary data.</text>
</comment>
<evidence type="ECO:0000313" key="5">
    <source>
        <dbReference type="Proteomes" id="UP000245464"/>
    </source>
</evidence>
<reference evidence="3" key="1">
    <citation type="journal article" date="2018" name="BMC Genomics">
        <title>Comparative genomics of the wheat fungal pathogen Pyrenophora tritici-repentis reveals chromosomal variations and genome plasticity.</title>
        <authorList>
            <person name="Moolhuijzen P."/>
            <person name="See P.T."/>
            <person name="Hane J.K."/>
            <person name="Shi G."/>
            <person name="Liu Z."/>
            <person name="Oliver R.P."/>
            <person name="Moffat C.S."/>
        </authorList>
    </citation>
    <scope>NUCLEOTIDE SEQUENCE [LARGE SCALE GENOMIC DNA]</scope>
    <source>
        <strain evidence="3">M4</strain>
    </source>
</reference>
<dbReference type="OrthoDB" id="3695655at2759"/>
<dbReference type="EMBL" id="NQIK02000006">
    <property type="protein sequence ID" value="KAF7569883.1"/>
    <property type="molecule type" value="Genomic_DNA"/>
</dbReference>
<gene>
    <name evidence="4" type="ORF">Ptr86124_011769</name>
    <name evidence="3" type="ORF">PtrM4_122980</name>
</gene>
<dbReference type="AlphaFoldDB" id="A0A2W1DSJ3"/>
<feature type="signal peptide" evidence="2">
    <location>
        <begin position="1"/>
        <end position="19"/>
    </location>
</feature>
<keyword evidence="6" id="KW-1185">Reference proteome</keyword>
<evidence type="ECO:0000313" key="4">
    <source>
        <dbReference type="EMBL" id="KAI1509229.1"/>
    </source>
</evidence>
<feature type="compositionally biased region" description="Low complexity" evidence="1">
    <location>
        <begin position="73"/>
        <end position="103"/>
    </location>
</feature>
<feature type="region of interest" description="Disordered" evidence="1">
    <location>
        <begin position="65"/>
        <end position="119"/>
    </location>
</feature>